<protein>
    <recommendedName>
        <fullName evidence="3">tRNA-guanine(15) transglycosylase-like domain-containing protein</fullName>
    </recommendedName>
</protein>
<gene>
    <name evidence="4" type="ORF">TrRE_jg11187</name>
</gene>
<dbReference type="OrthoDB" id="10249838at2759"/>
<dbReference type="PANTHER" id="PTHR43530">
    <property type="entry name" value="QUEUINE TRNA-RIBOSYLTRANSFERASE CATALYTIC SUBUNIT 1"/>
    <property type="match status" value="1"/>
</dbReference>
<feature type="non-terminal residue" evidence="4">
    <location>
        <position position="1"/>
    </location>
</feature>
<evidence type="ECO:0000313" key="4">
    <source>
        <dbReference type="EMBL" id="GMH52513.1"/>
    </source>
</evidence>
<feature type="region of interest" description="Disordered" evidence="2">
    <location>
        <begin position="88"/>
        <end position="117"/>
    </location>
</feature>
<evidence type="ECO:0000256" key="2">
    <source>
        <dbReference type="SAM" id="MobiDB-lite"/>
    </source>
</evidence>
<dbReference type="EMBL" id="BRXZ01003320">
    <property type="protein sequence ID" value="GMH52513.1"/>
    <property type="molecule type" value="Genomic_DNA"/>
</dbReference>
<dbReference type="GO" id="GO:0006400">
    <property type="term" value="P:tRNA modification"/>
    <property type="evidence" value="ECO:0007669"/>
    <property type="project" value="InterPro"/>
</dbReference>
<reference evidence="4" key="1">
    <citation type="submission" date="2022-07" db="EMBL/GenBank/DDBJ databases">
        <title>Genome analysis of Parmales, a sister group of diatoms, reveals the evolutionary specialization of diatoms from phago-mixotrophs to photoautotrophs.</title>
        <authorList>
            <person name="Ban H."/>
            <person name="Sato S."/>
            <person name="Yoshikawa S."/>
            <person name="Kazumasa Y."/>
            <person name="Nakamura Y."/>
            <person name="Ichinomiya M."/>
            <person name="Saitoh K."/>
            <person name="Sato N."/>
            <person name="Blanc-Mathieu R."/>
            <person name="Endo H."/>
            <person name="Kuwata A."/>
            <person name="Ogata H."/>
        </authorList>
    </citation>
    <scope>NUCLEOTIDE SEQUENCE</scope>
</reference>
<accession>A0A9W7DVT0</accession>
<dbReference type="Proteomes" id="UP001165082">
    <property type="component" value="Unassembled WGS sequence"/>
</dbReference>
<evidence type="ECO:0000313" key="5">
    <source>
        <dbReference type="Proteomes" id="UP001165082"/>
    </source>
</evidence>
<keyword evidence="5" id="KW-1185">Reference proteome</keyword>
<sequence>LDERTLEPNCDCPCCKSGKGYSRSKLHMMLKTGEPLAAQLMTAHNIAYMMRLVRNMRKAILAGKYEEFVRTYMKKFFPDGYSEEVMEGKAITKENRGDKEASKGDMKEEDKGKDEKHLMPKWVVEALSAAGIDMRKDL</sequence>
<dbReference type="InterPro" id="IPR002616">
    <property type="entry name" value="tRNA_ribo_trans-like"/>
</dbReference>
<dbReference type="GO" id="GO:0008479">
    <property type="term" value="F:tRNA-guanosine(34) queuine transglycosylase activity"/>
    <property type="evidence" value="ECO:0007669"/>
    <property type="project" value="TreeGrafter"/>
</dbReference>
<dbReference type="Pfam" id="PF01702">
    <property type="entry name" value="TGT"/>
    <property type="match status" value="1"/>
</dbReference>
<evidence type="ECO:0000256" key="1">
    <source>
        <dbReference type="ARBA" id="ARBA00022833"/>
    </source>
</evidence>
<dbReference type="SUPFAM" id="SSF51713">
    <property type="entry name" value="tRNA-guanine transglycosylase"/>
    <property type="match status" value="1"/>
</dbReference>
<dbReference type="Gene3D" id="3.20.20.105">
    <property type="entry name" value="Queuine tRNA-ribosyltransferase-like"/>
    <property type="match status" value="1"/>
</dbReference>
<dbReference type="PANTHER" id="PTHR43530:SF1">
    <property type="entry name" value="QUEUINE TRNA-RIBOSYLTRANSFERASE CATALYTIC SUBUNIT 1"/>
    <property type="match status" value="1"/>
</dbReference>
<dbReference type="AlphaFoldDB" id="A0A9W7DVT0"/>
<evidence type="ECO:0000259" key="3">
    <source>
        <dbReference type="Pfam" id="PF01702"/>
    </source>
</evidence>
<dbReference type="InterPro" id="IPR036511">
    <property type="entry name" value="TGT-like_sf"/>
</dbReference>
<comment type="caution">
    <text evidence="4">The sequence shown here is derived from an EMBL/GenBank/DDBJ whole genome shotgun (WGS) entry which is preliminary data.</text>
</comment>
<feature type="domain" description="tRNA-guanine(15) transglycosylase-like" evidence="3">
    <location>
        <begin position="2"/>
        <end position="76"/>
    </location>
</feature>
<organism evidence="4 5">
    <name type="scientific">Triparma retinervis</name>
    <dbReference type="NCBI Taxonomy" id="2557542"/>
    <lineage>
        <taxon>Eukaryota</taxon>
        <taxon>Sar</taxon>
        <taxon>Stramenopiles</taxon>
        <taxon>Ochrophyta</taxon>
        <taxon>Bolidophyceae</taxon>
        <taxon>Parmales</taxon>
        <taxon>Triparmaceae</taxon>
        <taxon>Triparma</taxon>
    </lineage>
</organism>
<dbReference type="NCBIfam" id="TIGR00449">
    <property type="entry name" value="tgt_general"/>
    <property type="match status" value="1"/>
</dbReference>
<proteinExistence type="predicted"/>
<name>A0A9W7DVT0_9STRA</name>
<keyword evidence="1" id="KW-0862">Zinc</keyword>
<dbReference type="GO" id="GO:0005829">
    <property type="term" value="C:cytosol"/>
    <property type="evidence" value="ECO:0007669"/>
    <property type="project" value="TreeGrafter"/>
</dbReference>